<reference evidence="2" key="1">
    <citation type="journal article" date="2016" name="Nature">
        <title>Genome evolution in the allotetraploid frog Xenopus laevis.</title>
        <authorList>
            <person name="Session A.M."/>
            <person name="Uno Y."/>
            <person name="Kwon T."/>
            <person name="Chapman J.A."/>
            <person name="Toyoda A."/>
            <person name="Takahashi S."/>
            <person name="Fukui A."/>
            <person name="Hikosaka A."/>
            <person name="Suzuki A."/>
            <person name="Kondo M."/>
            <person name="van Heeringen S.J."/>
            <person name="Quigley I."/>
            <person name="Heinz S."/>
            <person name="Ogino H."/>
            <person name="Ochi H."/>
            <person name="Hellsten U."/>
            <person name="Lyons J.B."/>
            <person name="Simakov O."/>
            <person name="Putnam N."/>
            <person name="Stites J."/>
            <person name="Kuroki Y."/>
            <person name="Tanaka T."/>
            <person name="Michiue T."/>
            <person name="Watanabe M."/>
            <person name="Bogdanovic O."/>
            <person name="Lister R."/>
            <person name="Georgiou G."/>
            <person name="Paranjpe S.S."/>
            <person name="van Kruijsbergen I."/>
            <person name="Shu S."/>
            <person name="Carlson J."/>
            <person name="Kinoshita T."/>
            <person name="Ohta Y."/>
            <person name="Mawaribuchi S."/>
            <person name="Jenkins J."/>
            <person name="Grimwood J."/>
            <person name="Schmutz J."/>
            <person name="Mitros T."/>
            <person name="Mozaffari S.V."/>
            <person name="Suzuki Y."/>
            <person name="Haramoto Y."/>
            <person name="Yamamoto T.S."/>
            <person name="Takagi C."/>
            <person name="Heald R."/>
            <person name="Miller K."/>
            <person name="Haudenschild C."/>
            <person name="Kitzman J."/>
            <person name="Nakayama T."/>
            <person name="Izutsu Y."/>
            <person name="Robert J."/>
            <person name="Fortriede J."/>
            <person name="Burns K."/>
            <person name="Lotay V."/>
            <person name="Karimi K."/>
            <person name="Yasuoka Y."/>
            <person name="Dichmann D.S."/>
            <person name="Flajnik M.F."/>
            <person name="Houston D.W."/>
            <person name="Shendure J."/>
            <person name="DuPasquier L."/>
            <person name="Vize P.D."/>
            <person name="Zorn A.M."/>
            <person name="Ito M."/>
            <person name="Marcotte E.M."/>
            <person name="Wallingford J.B."/>
            <person name="Ito Y."/>
            <person name="Asashima M."/>
            <person name="Ueno N."/>
            <person name="Matsuda Y."/>
            <person name="Veenstra G.J."/>
            <person name="Fujiyama A."/>
            <person name="Harland R.M."/>
            <person name="Taira M."/>
            <person name="Rokhsar D.S."/>
        </authorList>
    </citation>
    <scope>NUCLEOTIDE SEQUENCE [LARGE SCALE GENOMIC DNA]</scope>
    <source>
        <strain evidence="2">J</strain>
    </source>
</reference>
<dbReference type="AlphaFoldDB" id="A0A974DZT2"/>
<organism evidence="1 2">
    <name type="scientific">Xenopus laevis</name>
    <name type="common">African clawed frog</name>
    <dbReference type="NCBI Taxonomy" id="8355"/>
    <lineage>
        <taxon>Eukaryota</taxon>
        <taxon>Metazoa</taxon>
        <taxon>Chordata</taxon>
        <taxon>Craniata</taxon>
        <taxon>Vertebrata</taxon>
        <taxon>Euteleostomi</taxon>
        <taxon>Amphibia</taxon>
        <taxon>Batrachia</taxon>
        <taxon>Anura</taxon>
        <taxon>Pipoidea</taxon>
        <taxon>Pipidae</taxon>
        <taxon>Xenopodinae</taxon>
        <taxon>Xenopus</taxon>
        <taxon>Xenopus</taxon>
    </lineage>
</organism>
<dbReference type="Proteomes" id="UP000694892">
    <property type="component" value="Chromosome 1L"/>
</dbReference>
<gene>
    <name evidence="1" type="ORF">XELAEV_18006723mg</name>
</gene>
<dbReference type="EMBL" id="CM004466">
    <property type="protein sequence ID" value="OCU00944.1"/>
    <property type="molecule type" value="Genomic_DNA"/>
</dbReference>
<protein>
    <submittedName>
        <fullName evidence="1">Uncharacterized protein</fullName>
    </submittedName>
</protein>
<proteinExistence type="predicted"/>
<name>A0A974DZT2_XENLA</name>
<evidence type="ECO:0000313" key="1">
    <source>
        <dbReference type="EMBL" id="OCU00944.1"/>
    </source>
</evidence>
<sequence>MVLGTTHKRHMIPAPPAVSSVPNTDAPQSRHQILKKQQPCIPFHSIPQTANAWGLQAARSPMEWKGMQHSLCVLNVPCLCCHIPFSFSSFHLGPLNYHIHPPPPLPLIQCGALIVGANPIAFKGSGRNFFL</sequence>
<evidence type="ECO:0000313" key="2">
    <source>
        <dbReference type="Proteomes" id="UP000694892"/>
    </source>
</evidence>
<accession>A0A974DZT2</accession>